<dbReference type="GO" id="GO:0046872">
    <property type="term" value="F:metal ion binding"/>
    <property type="evidence" value="ECO:0007669"/>
    <property type="project" value="UniProtKB-KW"/>
</dbReference>
<protein>
    <submittedName>
        <fullName evidence="2">Inositol monophosphatase</fullName>
    </submittedName>
</protein>
<evidence type="ECO:0000256" key="1">
    <source>
        <dbReference type="PIRSR" id="PIRSR600760-2"/>
    </source>
</evidence>
<gene>
    <name evidence="2" type="ORF">I4J89_41080</name>
</gene>
<dbReference type="Pfam" id="PF00459">
    <property type="entry name" value="Inositol_P"/>
    <property type="match status" value="1"/>
</dbReference>
<reference evidence="2" key="1">
    <citation type="submission" date="2020-11" db="EMBL/GenBank/DDBJ databases">
        <title>Isolation and identification of active actinomycetes.</title>
        <authorList>
            <person name="Sun X."/>
        </authorList>
    </citation>
    <scope>NUCLEOTIDE SEQUENCE</scope>
    <source>
        <strain evidence="2">NEAU-A11</strain>
    </source>
</reference>
<dbReference type="AlphaFoldDB" id="A0A931G1F9"/>
<sequence length="273" mass="29132">MLDQVAELVREVAHTVVLPRFRRLADDEVSQKAPGDLVTIADQESERALTRGLTALLPGSVVVGEEAVAADPAVRDRIGAGGAVWIVDPVDGTNNFAAGRTPFCVMVALVNDGETTAAWILDVVGDHLTVAEAGSGAYRDGVRVKTRTDDPGAASLHGVVSHKYLPEDLRQQVRANAAGLGGHTAGRHCAGYEYPAIATDEQQFGMFWRILPWDHTPGSLIVREAGGVVRHLDGTEYRPVNHQRGLLVAANAEIWDTVHGTLFPDGSPDVDPT</sequence>
<dbReference type="Gene3D" id="3.30.540.10">
    <property type="entry name" value="Fructose-1,6-Bisphosphatase, subunit A, domain 1"/>
    <property type="match status" value="1"/>
</dbReference>
<dbReference type="GO" id="GO:0007165">
    <property type="term" value="P:signal transduction"/>
    <property type="evidence" value="ECO:0007669"/>
    <property type="project" value="TreeGrafter"/>
</dbReference>
<dbReference type="RefSeq" id="WP_196419631.1">
    <property type="nucleotide sequence ID" value="NZ_JADQTO010000031.1"/>
</dbReference>
<dbReference type="InterPro" id="IPR000760">
    <property type="entry name" value="Inositol_monophosphatase-like"/>
</dbReference>
<dbReference type="PANTHER" id="PTHR20854">
    <property type="entry name" value="INOSITOL MONOPHOSPHATASE"/>
    <property type="match status" value="1"/>
</dbReference>
<dbReference type="Proteomes" id="UP000598146">
    <property type="component" value="Unassembled WGS sequence"/>
</dbReference>
<dbReference type="PANTHER" id="PTHR20854:SF4">
    <property type="entry name" value="INOSITOL-1-MONOPHOSPHATASE-RELATED"/>
    <property type="match status" value="1"/>
</dbReference>
<feature type="binding site" evidence="1">
    <location>
        <position position="88"/>
    </location>
    <ligand>
        <name>Mg(2+)</name>
        <dbReference type="ChEBI" id="CHEBI:18420"/>
        <label>1</label>
        <note>catalytic</note>
    </ligand>
</feature>
<feature type="binding site" evidence="1">
    <location>
        <position position="214"/>
    </location>
    <ligand>
        <name>Mg(2+)</name>
        <dbReference type="ChEBI" id="CHEBI:18420"/>
        <label>1</label>
        <note>catalytic</note>
    </ligand>
</feature>
<comment type="cofactor">
    <cofactor evidence="1">
        <name>Mg(2+)</name>
        <dbReference type="ChEBI" id="CHEBI:18420"/>
    </cofactor>
</comment>
<dbReference type="GO" id="GO:0006020">
    <property type="term" value="P:inositol metabolic process"/>
    <property type="evidence" value="ECO:0007669"/>
    <property type="project" value="TreeGrafter"/>
</dbReference>
<feature type="binding site" evidence="1">
    <location>
        <position position="65"/>
    </location>
    <ligand>
        <name>Mg(2+)</name>
        <dbReference type="ChEBI" id="CHEBI:18420"/>
        <label>1</label>
        <note>catalytic</note>
    </ligand>
</feature>
<dbReference type="PRINTS" id="PR00377">
    <property type="entry name" value="IMPHPHTASES"/>
</dbReference>
<accession>A0A931G1F9</accession>
<dbReference type="Gene3D" id="3.40.190.80">
    <property type="match status" value="1"/>
</dbReference>
<evidence type="ECO:0000313" key="3">
    <source>
        <dbReference type="Proteomes" id="UP000598146"/>
    </source>
</evidence>
<dbReference type="GO" id="GO:0008934">
    <property type="term" value="F:inositol monophosphate 1-phosphatase activity"/>
    <property type="evidence" value="ECO:0007669"/>
    <property type="project" value="TreeGrafter"/>
</dbReference>
<proteinExistence type="predicted"/>
<keyword evidence="3" id="KW-1185">Reference proteome</keyword>
<keyword evidence="1" id="KW-0460">Magnesium</keyword>
<dbReference type="SUPFAM" id="SSF56655">
    <property type="entry name" value="Carbohydrate phosphatase"/>
    <property type="match status" value="1"/>
</dbReference>
<name>A0A931G1F9_9ACTN</name>
<comment type="caution">
    <text evidence="2">The sequence shown here is derived from an EMBL/GenBank/DDBJ whole genome shotgun (WGS) entry which is preliminary data.</text>
</comment>
<feature type="binding site" evidence="1">
    <location>
        <position position="91"/>
    </location>
    <ligand>
        <name>Mg(2+)</name>
        <dbReference type="ChEBI" id="CHEBI:18420"/>
        <label>1</label>
        <note>catalytic</note>
    </ligand>
</feature>
<dbReference type="EMBL" id="JADQTO010000031">
    <property type="protein sequence ID" value="MBG0567853.1"/>
    <property type="molecule type" value="Genomic_DNA"/>
</dbReference>
<organism evidence="2 3">
    <name type="scientific">Actinoplanes aureus</name>
    <dbReference type="NCBI Taxonomy" id="2792083"/>
    <lineage>
        <taxon>Bacteria</taxon>
        <taxon>Bacillati</taxon>
        <taxon>Actinomycetota</taxon>
        <taxon>Actinomycetes</taxon>
        <taxon>Micromonosporales</taxon>
        <taxon>Micromonosporaceae</taxon>
        <taxon>Actinoplanes</taxon>
    </lineage>
</organism>
<evidence type="ECO:0000313" key="2">
    <source>
        <dbReference type="EMBL" id="MBG0567853.1"/>
    </source>
</evidence>
<keyword evidence="1" id="KW-0479">Metal-binding</keyword>